<keyword evidence="3" id="KW-1185">Reference proteome</keyword>
<dbReference type="Proteomes" id="UP000595437">
    <property type="component" value="Chromosome 12"/>
</dbReference>
<feature type="compositionally biased region" description="Polar residues" evidence="1">
    <location>
        <begin position="47"/>
        <end position="74"/>
    </location>
</feature>
<dbReference type="AlphaFoldDB" id="A0A7T8GTD8"/>
<accession>A0A7T8GTD8</accession>
<dbReference type="EMBL" id="CP045901">
    <property type="protein sequence ID" value="QQP37468.1"/>
    <property type="molecule type" value="Genomic_DNA"/>
</dbReference>
<reference evidence="3" key="1">
    <citation type="submission" date="2021-01" db="EMBL/GenBank/DDBJ databases">
        <title>Caligus Genome Assembly.</title>
        <authorList>
            <person name="Gallardo-Escarate C."/>
        </authorList>
    </citation>
    <scope>NUCLEOTIDE SEQUENCE [LARGE SCALE GENOMIC DNA]</scope>
</reference>
<feature type="compositionally biased region" description="Low complexity" evidence="1">
    <location>
        <begin position="8"/>
        <end position="20"/>
    </location>
</feature>
<evidence type="ECO:0000256" key="1">
    <source>
        <dbReference type="SAM" id="MobiDB-lite"/>
    </source>
</evidence>
<feature type="region of interest" description="Disordered" evidence="1">
    <location>
        <begin position="36"/>
        <end position="74"/>
    </location>
</feature>
<evidence type="ECO:0000313" key="2">
    <source>
        <dbReference type="EMBL" id="QQP37468.1"/>
    </source>
</evidence>
<organism evidence="2 3">
    <name type="scientific">Caligus rogercresseyi</name>
    <name type="common">Sea louse</name>
    <dbReference type="NCBI Taxonomy" id="217165"/>
    <lineage>
        <taxon>Eukaryota</taxon>
        <taxon>Metazoa</taxon>
        <taxon>Ecdysozoa</taxon>
        <taxon>Arthropoda</taxon>
        <taxon>Crustacea</taxon>
        <taxon>Multicrustacea</taxon>
        <taxon>Hexanauplia</taxon>
        <taxon>Copepoda</taxon>
        <taxon>Siphonostomatoida</taxon>
        <taxon>Caligidae</taxon>
        <taxon>Caligus</taxon>
    </lineage>
</organism>
<protein>
    <submittedName>
        <fullName evidence="2">Uncharacterized protein</fullName>
    </submittedName>
</protein>
<proteinExistence type="predicted"/>
<feature type="region of interest" description="Disordered" evidence="1">
    <location>
        <begin position="1"/>
        <end position="20"/>
    </location>
</feature>
<name>A0A7T8GTD8_CALRO</name>
<feature type="non-terminal residue" evidence="2">
    <location>
        <position position="1"/>
    </location>
</feature>
<gene>
    <name evidence="2" type="ORF">FKW44_017741</name>
</gene>
<sequence>ENNRRHPNSNPSNSSSKSLNNYYENFRNVISMLGHVSREPGLPSPHPTTVGQMSSGNIHPGIEQSNAPNTLIPT</sequence>
<evidence type="ECO:0000313" key="3">
    <source>
        <dbReference type="Proteomes" id="UP000595437"/>
    </source>
</evidence>